<dbReference type="GO" id="GO:0016491">
    <property type="term" value="F:oxidoreductase activity"/>
    <property type="evidence" value="ECO:0007669"/>
    <property type="project" value="UniProtKB-UniRule"/>
</dbReference>
<dbReference type="Proteomes" id="UP000028840">
    <property type="component" value="Unassembled WGS sequence"/>
</dbReference>
<dbReference type="SUPFAM" id="SSF81648">
    <property type="entry name" value="a domain/subunit of cytochrome bc1 complex (Ubiquinol-cytochrome c reductase)"/>
    <property type="match status" value="1"/>
</dbReference>
<comment type="subcellular location">
    <subcellularLocation>
        <location evidence="1">Membrane</location>
        <topology evidence="1">Multi-pass membrane protein</topology>
    </subcellularLocation>
</comment>
<dbReference type="Pfam" id="PF00032">
    <property type="entry name" value="Cytochrom_B_C"/>
    <property type="match status" value="1"/>
</dbReference>
<dbReference type="VEuPathDB" id="ToxoDB:TGVAND_438480"/>
<keyword evidence="6 7" id="KW-0472">Membrane</keyword>
<dbReference type="AlphaFoldDB" id="A0A086PH96"/>
<evidence type="ECO:0000256" key="3">
    <source>
        <dbReference type="ARBA" id="ARBA00022692"/>
    </source>
</evidence>
<evidence type="ECO:0000313" key="9">
    <source>
        <dbReference type="EMBL" id="KFG99727.1"/>
    </source>
</evidence>
<keyword evidence="4" id="KW-0249">Electron transport</keyword>
<keyword evidence="5 7" id="KW-1133">Transmembrane helix</keyword>
<evidence type="ECO:0000256" key="6">
    <source>
        <dbReference type="ARBA" id="ARBA00023136"/>
    </source>
</evidence>
<keyword evidence="3 7" id="KW-0812">Transmembrane</keyword>
<dbReference type="InterPro" id="IPR005798">
    <property type="entry name" value="Cyt_b/b6_C"/>
</dbReference>
<evidence type="ECO:0000313" key="10">
    <source>
        <dbReference type="Proteomes" id="UP000028840"/>
    </source>
</evidence>
<organism evidence="9 10">
    <name type="scientific">Toxoplasma gondii VAND</name>
    <dbReference type="NCBI Taxonomy" id="933077"/>
    <lineage>
        <taxon>Eukaryota</taxon>
        <taxon>Sar</taxon>
        <taxon>Alveolata</taxon>
        <taxon>Apicomplexa</taxon>
        <taxon>Conoidasida</taxon>
        <taxon>Coccidia</taxon>
        <taxon>Eucoccidiorida</taxon>
        <taxon>Eimeriorina</taxon>
        <taxon>Sarcocystidae</taxon>
        <taxon>Toxoplasma</taxon>
    </lineage>
</organism>
<dbReference type="Gene3D" id="1.10.287.980">
    <property type="entry name" value="plastocyanin oxidoreductase"/>
    <property type="match status" value="1"/>
</dbReference>
<dbReference type="InterPro" id="IPR036150">
    <property type="entry name" value="Cyt_b/b6_C_sf"/>
</dbReference>
<dbReference type="PROSITE" id="PS51003">
    <property type="entry name" value="CYTB_CTER"/>
    <property type="match status" value="1"/>
</dbReference>
<evidence type="ECO:0000259" key="8">
    <source>
        <dbReference type="PROSITE" id="PS51003"/>
    </source>
</evidence>
<feature type="domain" description="Cytochrome b/b6 C-terminal region profile" evidence="8">
    <location>
        <begin position="1"/>
        <end position="68"/>
    </location>
</feature>
<evidence type="ECO:0000256" key="4">
    <source>
        <dbReference type="ARBA" id="ARBA00022982"/>
    </source>
</evidence>
<protein>
    <submittedName>
        <fullName evidence="9">Putative cytochrome protein B</fullName>
    </submittedName>
</protein>
<keyword evidence="2" id="KW-0813">Transport</keyword>
<feature type="transmembrane region" description="Helical" evidence="7">
    <location>
        <begin position="39"/>
        <end position="68"/>
    </location>
</feature>
<dbReference type="GO" id="GO:0009055">
    <property type="term" value="F:electron transfer activity"/>
    <property type="evidence" value="ECO:0007669"/>
    <property type="project" value="InterPro"/>
</dbReference>
<name>A0A086PH96_TOXGO</name>
<evidence type="ECO:0000256" key="7">
    <source>
        <dbReference type="SAM" id="Phobius"/>
    </source>
</evidence>
<dbReference type="GO" id="GO:0016020">
    <property type="term" value="C:membrane"/>
    <property type="evidence" value="ECO:0007669"/>
    <property type="project" value="UniProtKB-SubCell"/>
</dbReference>
<dbReference type="GO" id="GO:0022900">
    <property type="term" value="P:electron transport chain"/>
    <property type="evidence" value="ECO:0007669"/>
    <property type="project" value="UniProtKB-UniRule"/>
</dbReference>
<reference evidence="9 10" key="2">
    <citation type="journal article" date="2015" name="Eukaryot. Cell">
        <title>Genetic mapping reveals that sinefungin resistance in Toxoplasma gondii is controlled by a putative amino acid transporter locus that can be used as a negative selectable marker.</title>
        <authorList>
            <person name="Behnke M.S."/>
            <person name="Khan A."/>
            <person name="Sibley L.D."/>
        </authorList>
    </citation>
    <scope>NUCLEOTIDE SEQUENCE [LARGE SCALE GENOMIC DNA]</scope>
    <source>
        <strain evidence="9 10">VAND</strain>
    </source>
</reference>
<evidence type="ECO:0000256" key="5">
    <source>
        <dbReference type="ARBA" id="ARBA00022989"/>
    </source>
</evidence>
<comment type="caution">
    <text evidence="9">The sequence shown here is derived from an EMBL/GenBank/DDBJ whole genome shotgun (WGS) entry which is preliminary data.</text>
</comment>
<proteinExistence type="predicted"/>
<reference evidence="9 10" key="1">
    <citation type="submission" date="2014-08" db="EMBL/GenBank/DDBJ databases">
        <authorList>
            <person name="Sibley D."/>
            <person name="Venepally P."/>
            <person name="Karamycheva S."/>
            <person name="Hadjithomas M."/>
            <person name="Khan A."/>
            <person name="Brunk B."/>
            <person name="Roos D."/>
            <person name="Caler E."/>
            <person name="Lorenzi H."/>
        </authorList>
    </citation>
    <scope>NUCLEOTIDE SEQUENCE [LARGE SCALE GENOMIC DNA]</scope>
    <source>
        <strain evidence="9 10">VAND</strain>
    </source>
</reference>
<dbReference type="EMBL" id="AEYJ02001795">
    <property type="protein sequence ID" value="KFG99727.1"/>
    <property type="molecule type" value="Genomic_DNA"/>
</dbReference>
<accession>A0A086PH96</accession>
<evidence type="ECO:0000256" key="1">
    <source>
        <dbReference type="ARBA" id="ARBA00004141"/>
    </source>
</evidence>
<gene>
    <name evidence="9" type="ORF">TGVAND_438480</name>
</gene>
<sequence>MKSVWKKRLDSTTLVYKCWFFKYTRFVTPLHSLPEWYFIAYYAVLKVFPSQIGGLLVFMSSLINLSLLSEIRALNTRMLIRQQFMTRNVVGGWVIIRCSGLASEMRVESENTLRAEKAT</sequence>
<evidence type="ECO:0000256" key="2">
    <source>
        <dbReference type="ARBA" id="ARBA00022448"/>
    </source>
</evidence>